<keyword evidence="3" id="KW-1185">Reference proteome</keyword>
<sequence>MFEDKIREAEIIFEEVKKNATLRLEVLKLDAVHHVAKLSANLITNTFTLICATLAFLFGTVTLGFFFSDLFHSFALGFGGLTLFYILVAIGVSMTKTSLIEPGLINFTIRKFLSIQNNGDKKEQEH</sequence>
<accession>A0A7K0G436</accession>
<dbReference type="OrthoDB" id="768110at2"/>
<feature type="transmembrane region" description="Helical" evidence="1">
    <location>
        <begin position="73"/>
        <end position="92"/>
    </location>
</feature>
<organism evidence="2 3">
    <name type="scientific">Pedobacter petrophilus</name>
    <dbReference type="NCBI Taxonomy" id="1908241"/>
    <lineage>
        <taxon>Bacteria</taxon>
        <taxon>Pseudomonadati</taxon>
        <taxon>Bacteroidota</taxon>
        <taxon>Sphingobacteriia</taxon>
        <taxon>Sphingobacteriales</taxon>
        <taxon>Sphingobacteriaceae</taxon>
        <taxon>Pedobacter</taxon>
    </lineage>
</organism>
<dbReference type="Proteomes" id="UP000487757">
    <property type="component" value="Unassembled WGS sequence"/>
</dbReference>
<proteinExistence type="predicted"/>
<name>A0A7K0G436_9SPHI</name>
<comment type="caution">
    <text evidence="2">The sequence shown here is derived from an EMBL/GenBank/DDBJ whole genome shotgun (WGS) entry which is preliminary data.</text>
</comment>
<evidence type="ECO:0000256" key="1">
    <source>
        <dbReference type="SAM" id="Phobius"/>
    </source>
</evidence>
<keyword evidence="1" id="KW-0472">Membrane</keyword>
<gene>
    <name evidence="2" type="ORF">GJU39_18015</name>
</gene>
<evidence type="ECO:0000313" key="3">
    <source>
        <dbReference type="Proteomes" id="UP000487757"/>
    </source>
</evidence>
<reference evidence="2 3" key="1">
    <citation type="submission" date="2019-11" db="EMBL/GenBank/DDBJ databases">
        <title>Pedobacter petrophilus genome.</title>
        <authorList>
            <person name="Feldbauer M.J."/>
            <person name="Newman J.D."/>
        </authorList>
    </citation>
    <scope>NUCLEOTIDE SEQUENCE [LARGE SCALE GENOMIC DNA]</scope>
    <source>
        <strain evidence="2 3">LMG 29686</strain>
    </source>
</reference>
<dbReference type="AlphaFoldDB" id="A0A7K0G436"/>
<keyword evidence="1" id="KW-0812">Transmembrane</keyword>
<keyword evidence="1" id="KW-1133">Transmembrane helix</keyword>
<dbReference type="RefSeq" id="WP_154282390.1">
    <property type="nucleotide sequence ID" value="NZ_JBHUJQ010000001.1"/>
</dbReference>
<dbReference type="EMBL" id="WKKH01000036">
    <property type="protein sequence ID" value="MRX77979.1"/>
    <property type="molecule type" value="Genomic_DNA"/>
</dbReference>
<protein>
    <recommendedName>
        <fullName evidence="4">Phage holin family protein</fullName>
    </recommendedName>
</protein>
<feature type="transmembrane region" description="Helical" evidence="1">
    <location>
        <begin position="47"/>
        <end position="67"/>
    </location>
</feature>
<evidence type="ECO:0008006" key="4">
    <source>
        <dbReference type="Google" id="ProtNLM"/>
    </source>
</evidence>
<evidence type="ECO:0000313" key="2">
    <source>
        <dbReference type="EMBL" id="MRX77979.1"/>
    </source>
</evidence>